<accession>A0ACB7YD52</accession>
<organism evidence="1 2">
    <name type="scientific">Vaccinium darrowii</name>
    <dbReference type="NCBI Taxonomy" id="229202"/>
    <lineage>
        <taxon>Eukaryota</taxon>
        <taxon>Viridiplantae</taxon>
        <taxon>Streptophyta</taxon>
        <taxon>Embryophyta</taxon>
        <taxon>Tracheophyta</taxon>
        <taxon>Spermatophyta</taxon>
        <taxon>Magnoliopsida</taxon>
        <taxon>eudicotyledons</taxon>
        <taxon>Gunneridae</taxon>
        <taxon>Pentapetalae</taxon>
        <taxon>asterids</taxon>
        <taxon>Ericales</taxon>
        <taxon>Ericaceae</taxon>
        <taxon>Vaccinioideae</taxon>
        <taxon>Vaccinieae</taxon>
        <taxon>Vaccinium</taxon>
    </lineage>
</organism>
<dbReference type="EMBL" id="CM037158">
    <property type="protein sequence ID" value="KAH7851471.1"/>
    <property type="molecule type" value="Genomic_DNA"/>
</dbReference>
<dbReference type="Proteomes" id="UP000828048">
    <property type="component" value="Chromosome 8"/>
</dbReference>
<name>A0ACB7YD52_9ERIC</name>
<evidence type="ECO:0000313" key="1">
    <source>
        <dbReference type="EMBL" id="KAH7851471.1"/>
    </source>
</evidence>
<comment type="caution">
    <text evidence="1">The sequence shown here is derived from an EMBL/GenBank/DDBJ whole genome shotgun (WGS) entry which is preliminary data.</text>
</comment>
<protein>
    <submittedName>
        <fullName evidence="1">Uncharacterized protein</fullName>
    </submittedName>
</protein>
<reference evidence="1 2" key="1">
    <citation type="journal article" date="2021" name="Hortic Res">
        <title>High-quality reference genome and annotation aids understanding of berry development for evergreen blueberry (Vaccinium darrowii).</title>
        <authorList>
            <person name="Yu J."/>
            <person name="Hulse-Kemp A.M."/>
            <person name="Babiker E."/>
            <person name="Staton M."/>
        </authorList>
    </citation>
    <scope>NUCLEOTIDE SEQUENCE [LARGE SCALE GENOMIC DNA]</scope>
    <source>
        <strain evidence="2">cv. NJ 8807/NJ 8810</strain>
        <tissue evidence="1">Young leaf</tissue>
    </source>
</reference>
<gene>
    <name evidence="1" type="ORF">Vadar_012118</name>
</gene>
<sequence>MLQRAASNAYSWWWASHVRTKQSKWLEQSLQDMEEKVGSVLRLIQEDGDSFAKRAEMYYKKRPELINFVEESYRAYRSLAERYDLLSKELQNANTTIASVFPEQVQFAMEEEDDFSSPRVQKTNNASQKLANNVPKVPKFPSRDLKGLLTSASKKLQVKKSSKVSNTVKPAPKSGLSKSEALEEIDKVQKEILALQTVKEFARSSYESGLTKYWEIDYQITELQEKVCGLQDEFRVGGKVIEDDEARTLMAEAALKSCEEALAQLQEKQEKSSKEARAEFKRVGDTRERLKSLKHKFLPEENANDKDESLKTSGNPECLNPETGDLTQERLEMEQFKEEIKEHFKVGSKESLSVTELAEKIDELVSKVIDLETAASSQTALVDQSKTETDNLQLQIKGLEDDKAILSDGTNTLTERLREMEEKLNGLQDLNQNFEDENKNLQICFTEARCSLRHLAEKLQSAKPDEEVEHMESLKEESYVKTSEELGKQENTHSPTHGSKNTRELKEVVGDDASKKVISISVTNQAEKAEEKVTISEKHEDPKIPDNAANTEAQEVRTEKEDESNWQLMLLNGLEDKEKILLKEYTSILRNYKDLKKKLSDVENKNRESLFETTVQLKELRSAIAKRDEEIQSLRQKLKLLQEKVGENEDFKEDNRSIPNLIDDQNNKPEVIEDSRENGGIEEDFELILIDQPHPVSPIEEKLRLNIDALLDENLDFWLRFSTSFHQVQKFKTGFQDLEAEISKLKEKEKSNKEGSSRARANTKSDLKPIYAHLREIQTELTLWLEQSALLKVELQRRFSSLCKIQEEITEALKAGAEEEEMRFTSYEATKFQGEVLNMKQENKKVSDELQMGLDHVTSLQLEIEKTLEKLNEDFGFSGSKGNNPSELRHSTSRSRVPLRSFIFGTKAKKRNSIFACMHHRKYNLRTEVPM</sequence>
<proteinExistence type="predicted"/>
<evidence type="ECO:0000313" key="2">
    <source>
        <dbReference type="Proteomes" id="UP000828048"/>
    </source>
</evidence>
<keyword evidence="2" id="KW-1185">Reference proteome</keyword>